<reference evidence="1" key="1">
    <citation type="submission" date="2021-01" db="EMBL/GenBank/DDBJ databases">
        <title>Lacisediminihabitans sp. nov. strain G11-30, isolated from Antarctic Soil.</title>
        <authorList>
            <person name="Li J."/>
        </authorList>
    </citation>
    <scope>NUCLEOTIDE SEQUENCE</scope>
    <source>
        <strain evidence="1">G11-30</strain>
    </source>
</reference>
<keyword evidence="2" id="KW-1185">Reference proteome</keyword>
<accession>A0A934SLS9</accession>
<dbReference type="CDD" id="cd06558">
    <property type="entry name" value="crotonase-like"/>
    <property type="match status" value="1"/>
</dbReference>
<dbReference type="AlphaFoldDB" id="A0A934SLS9"/>
<dbReference type="SUPFAM" id="SSF52096">
    <property type="entry name" value="ClpP/crotonase"/>
    <property type="match status" value="1"/>
</dbReference>
<evidence type="ECO:0000313" key="1">
    <source>
        <dbReference type="EMBL" id="MBK4347695.1"/>
    </source>
</evidence>
<protein>
    <submittedName>
        <fullName evidence="1">Enoyl-CoA hydratase/isomerase family protein</fullName>
    </submittedName>
</protein>
<dbReference type="GO" id="GO:0003824">
    <property type="term" value="F:catalytic activity"/>
    <property type="evidence" value="ECO:0007669"/>
    <property type="project" value="UniProtKB-ARBA"/>
</dbReference>
<dbReference type="PANTHER" id="PTHR43459">
    <property type="entry name" value="ENOYL-COA HYDRATASE"/>
    <property type="match status" value="1"/>
</dbReference>
<organism evidence="1 2">
    <name type="scientific">Lacisediminihabitans changchengi</name>
    <dbReference type="NCBI Taxonomy" id="2787634"/>
    <lineage>
        <taxon>Bacteria</taxon>
        <taxon>Bacillati</taxon>
        <taxon>Actinomycetota</taxon>
        <taxon>Actinomycetes</taxon>
        <taxon>Micrococcales</taxon>
        <taxon>Microbacteriaceae</taxon>
        <taxon>Lacisediminihabitans</taxon>
    </lineage>
</organism>
<sequence>MTTVPDYFTKYVNLAFERDDAGVLILRFHTDGGPITFTGQTHEDFTNALEEIALDRDNKAMVLTGTGDTFMDQIDGGSLGEIFKPIVWEKIRVEGAKVLQRLLDLPIPVVGVANGPATVHSEYLLLSDIHIASETATYGDFPHPAFGITAGDGLHVVWEEAAGPARAKRLLWTGETIDAATALRWGVVTEVLPQDRVLARGIELARQLAAKSSIYLTLQKQTLNLELRRRITQDVPFGMALEGLTAAALAYQEQA</sequence>
<dbReference type="PANTHER" id="PTHR43459:SF1">
    <property type="entry name" value="EG:BACN32G11.4 PROTEIN"/>
    <property type="match status" value="1"/>
</dbReference>
<dbReference type="InterPro" id="IPR001753">
    <property type="entry name" value="Enoyl-CoA_hydra/iso"/>
</dbReference>
<evidence type="ECO:0000313" key="2">
    <source>
        <dbReference type="Proteomes" id="UP000636458"/>
    </source>
</evidence>
<dbReference type="Gene3D" id="3.90.226.10">
    <property type="entry name" value="2-enoyl-CoA Hydratase, Chain A, domain 1"/>
    <property type="match status" value="1"/>
</dbReference>
<name>A0A934SLS9_9MICO</name>
<dbReference type="Proteomes" id="UP000636458">
    <property type="component" value="Unassembled WGS sequence"/>
</dbReference>
<dbReference type="EMBL" id="JAEPES010000003">
    <property type="protein sequence ID" value="MBK4347695.1"/>
    <property type="molecule type" value="Genomic_DNA"/>
</dbReference>
<gene>
    <name evidence="1" type="ORF">IV501_08625</name>
</gene>
<dbReference type="Pfam" id="PF00378">
    <property type="entry name" value="ECH_1"/>
    <property type="match status" value="1"/>
</dbReference>
<dbReference type="InterPro" id="IPR029045">
    <property type="entry name" value="ClpP/crotonase-like_dom_sf"/>
</dbReference>
<dbReference type="RefSeq" id="WP_200556284.1">
    <property type="nucleotide sequence ID" value="NZ_JAEPES010000003.1"/>
</dbReference>
<proteinExistence type="predicted"/>
<comment type="caution">
    <text evidence="1">The sequence shown here is derived from an EMBL/GenBank/DDBJ whole genome shotgun (WGS) entry which is preliminary data.</text>
</comment>